<dbReference type="InterPro" id="IPR038375">
    <property type="entry name" value="NDUFAF7_sf"/>
</dbReference>
<dbReference type="PANTHER" id="PTHR12049">
    <property type="entry name" value="PROTEIN ARGININE METHYLTRANSFERASE NDUFAF7, MITOCHONDRIAL"/>
    <property type="match status" value="1"/>
</dbReference>
<dbReference type="GO" id="GO:0035243">
    <property type="term" value="F:protein-arginine omega-N symmetric methyltransferase activity"/>
    <property type="evidence" value="ECO:0007669"/>
    <property type="project" value="TreeGrafter"/>
</dbReference>
<dbReference type="Proteomes" id="UP000032671">
    <property type="component" value="Unassembled WGS sequence"/>
</dbReference>
<dbReference type="EMBL" id="BAMV01000011">
    <property type="protein sequence ID" value="GAN60353.1"/>
    <property type="molecule type" value="Genomic_DNA"/>
</dbReference>
<dbReference type="Pfam" id="PF02636">
    <property type="entry name" value="Methyltransf_28"/>
    <property type="match status" value="1"/>
</dbReference>
<reference evidence="4 6" key="2">
    <citation type="submission" date="2019-07" db="EMBL/GenBank/DDBJ databases">
        <title>Whole genome shotgun sequence of Acetobacter cibinongensis NBRC 16605.</title>
        <authorList>
            <person name="Hosoyama A."/>
            <person name="Uohara A."/>
            <person name="Ohji S."/>
            <person name="Ichikawa N."/>
        </authorList>
    </citation>
    <scope>NUCLEOTIDE SEQUENCE [LARGE SCALE GENOMIC DNA]</scope>
    <source>
        <strain evidence="4 6">NBRC 16605</strain>
    </source>
</reference>
<proteinExistence type="predicted"/>
<name>A0A0D6N458_9PROT</name>
<dbReference type="InterPro" id="IPR003788">
    <property type="entry name" value="NDUFAF7"/>
</dbReference>
<evidence type="ECO:0000313" key="4">
    <source>
        <dbReference type="EMBL" id="GEL58057.1"/>
    </source>
</evidence>
<evidence type="ECO:0000256" key="2">
    <source>
        <dbReference type="ARBA" id="ARBA00022679"/>
    </source>
</evidence>
<protein>
    <submittedName>
        <fullName evidence="4">ATP synthase subunit beta</fullName>
    </submittedName>
</protein>
<evidence type="ECO:0000256" key="1">
    <source>
        <dbReference type="ARBA" id="ARBA00022603"/>
    </source>
</evidence>
<dbReference type="SUPFAM" id="SSF53335">
    <property type="entry name" value="S-adenosyl-L-methionine-dependent methyltransferases"/>
    <property type="match status" value="1"/>
</dbReference>
<evidence type="ECO:0000313" key="6">
    <source>
        <dbReference type="Proteomes" id="UP000321891"/>
    </source>
</evidence>
<keyword evidence="2" id="KW-0808">Transferase</keyword>
<accession>A0A6N3SMT9</accession>
<accession>A0A0D6N458</accession>
<dbReference type="PANTHER" id="PTHR12049:SF7">
    <property type="entry name" value="PROTEIN ARGININE METHYLTRANSFERASE NDUFAF7, MITOCHONDRIAL"/>
    <property type="match status" value="1"/>
</dbReference>
<dbReference type="Proteomes" id="UP000321891">
    <property type="component" value="Unassembled WGS sequence"/>
</dbReference>
<dbReference type="GO" id="GO:0032259">
    <property type="term" value="P:methylation"/>
    <property type="evidence" value="ECO:0007669"/>
    <property type="project" value="UniProtKB-KW"/>
</dbReference>
<comment type="caution">
    <text evidence="3">The sequence shown here is derived from an EMBL/GenBank/DDBJ whole genome shotgun (WGS) entry which is preliminary data.</text>
</comment>
<dbReference type="EMBL" id="BJVU01000002">
    <property type="protein sequence ID" value="GEL58057.1"/>
    <property type="molecule type" value="Genomic_DNA"/>
</dbReference>
<dbReference type="AlphaFoldDB" id="A0A0D6N458"/>
<evidence type="ECO:0000313" key="5">
    <source>
        <dbReference type="Proteomes" id="UP000032671"/>
    </source>
</evidence>
<dbReference type="InterPro" id="IPR029063">
    <property type="entry name" value="SAM-dependent_MTases_sf"/>
</dbReference>
<keyword evidence="6" id="KW-1185">Reference proteome</keyword>
<keyword evidence="1" id="KW-0489">Methyltransferase</keyword>
<sequence>MQACLNPMSHQPLHHKTDPAVLPDGAERLDIFMARANAQYYATHPLLSDFVTAPELSQVFGELIGAWAVAVWQSMGCPSPFIFAEAGPGRGTLMADALRLITRLVPDMADAARVHLVETSPLMRRTQADALHPYTTPLWHNRIEDLPAGPMILLANEFLDALPIRQFEHSPAAGWQERYVANGAFHTVPCSTPSLPDGRTFEDTVVVELCEPALAIARSLGQRFTHSPGAALFLDYGHFSQLTGDSLQALRKGQPTPPLDTPGEADLTAHVDFTAFAAAARKAGAKVCGAVTQGAFLCALGLMERTEQLARKAHPEAAVALRQAADRLAAPERMGHLFRVMALTSPSLPTPPAL</sequence>
<organism evidence="3 5">
    <name type="scientific">Acetobacter cibinongensis</name>
    <dbReference type="NCBI Taxonomy" id="146475"/>
    <lineage>
        <taxon>Bacteria</taxon>
        <taxon>Pseudomonadati</taxon>
        <taxon>Pseudomonadota</taxon>
        <taxon>Alphaproteobacteria</taxon>
        <taxon>Acetobacterales</taxon>
        <taxon>Acetobacteraceae</taxon>
        <taxon>Acetobacter</taxon>
    </lineage>
</organism>
<gene>
    <name evidence="3" type="ORF">Abci_011_083</name>
    <name evidence="4" type="ORF">ACI01nite_06590</name>
</gene>
<reference evidence="3 5" key="1">
    <citation type="submission" date="2012-11" db="EMBL/GenBank/DDBJ databases">
        <title>Whole genome sequence of Acetobacter cibinongensis 4H-1.</title>
        <authorList>
            <person name="Azuma Y."/>
            <person name="Higashiura N."/>
            <person name="Hirakawa H."/>
            <person name="Matsushita K."/>
        </authorList>
    </citation>
    <scope>NUCLEOTIDE SEQUENCE [LARGE SCALE GENOMIC DNA]</scope>
    <source>
        <strain evidence="3 5">4H-1</strain>
    </source>
</reference>
<dbReference type="Gene3D" id="3.40.50.12710">
    <property type="match status" value="1"/>
</dbReference>
<evidence type="ECO:0000313" key="3">
    <source>
        <dbReference type="EMBL" id="GAN60353.1"/>
    </source>
</evidence>
<dbReference type="STRING" id="1231339.Abci_011_083"/>